<dbReference type="AlphaFoldDB" id="A0A0L6UD44"/>
<evidence type="ECO:0000313" key="3">
    <source>
        <dbReference type="EMBL" id="KNZ46162.1"/>
    </source>
</evidence>
<dbReference type="VEuPathDB" id="FungiDB:VP01_74g5"/>
<organism evidence="3 4">
    <name type="scientific">Puccinia sorghi</name>
    <dbReference type="NCBI Taxonomy" id="27349"/>
    <lineage>
        <taxon>Eukaryota</taxon>
        <taxon>Fungi</taxon>
        <taxon>Dikarya</taxon>
        <taxon>Basidiomycota</taxon>
        <taxon>Pucciniomycotina</taxon>
        <taxon>Pucciniomycetes</taxon>
        <taxon>Pucciniales</taxon>
        <taxon>Pucciniaceae</taxon>
        <taxon>Puccinia</taxon>
    </lineage>
</organism>
<keyword evidence="4" id="KW-1185">Reference proteome</keyword>
<accession>A0A0L6UD44</accession>
<dbReference type="EMBL" id="LAVV01012939">
    <property type="protein sequence ID" value="KNZ46162.1"/>
    <property type="molecule type" value="Genomic_DNA"/>
</dbReference>
<dbReference type="Proteomes" id="UP000037035">
    <property type="component" value="Unassembled WGS sequence"/>
</dbReference>
<gene>
    <name evidence="3" type="ORF">VP01_74g5</name>
</gene>
<evidence type="ECO:0000256" key="1">
    <source>
        <dbReference type="SAM" id="MobiDB-lite"/>
    </source>
</evidence>
<feature type="transmembrane region" description="Helical" evidence="2">
    <location>
        <begin position="628"/>
        <end position="658"/>
    </location>
</feature>
<name>A0A0L6UD44_9BASI</name>
<feature type="region of interest" description="Disordered" evidence="1">
    <location>
        <begin position="789"/>
        <end position="809"/>
    </location>
</feature>
<keyword evidence="2" id="KW-1133">Transmembrane helix</keyword>
<keyword evidence="2" id="KW-0472">Membrane</keyword>
<protein>
    <submittedName>
        <fullName evidence="3">Uncharacterized protein</fullName>
    </submittedName>
</protein>
<comment type="caution">
    <text evidence="3">The sequence shown here is derived from an EMBL/GenBank/DDBJ whole genome shotgun (WGS) entry which is preliminary data.</text>
</comment>
<keyword evidence="2" id="KW-0812">Transmembrane</keyword>
<sequence>MRGYKRSSFSPRQLTRSSPPCLLMHRKKSQVGFSKLDESWRGAITIKLSLQIPRKLGPKILEISDHFPRMYIPDISTKGTDRLGLSRVYCIFVSWDTHQEKKETPEVGRWRSCKNCDLDRDFREALRINSVKIVAANAIYIMVRERLILHTDSAPHHTRYGAAYILGQAEVWFRLKSSFVCDTIPLSSDSREAMMRGVADRDIWRASSFLDISRHLKAQKDLLKSSGEDRNKMITKLHNGSCCACSAHHVAPAQQFALHSGILVVTHRELHVQDLAAPRFRSQVIMPCTERNVECILILIHLKAIAITVANPNNLTSAQSAEPHQIPNPSPYPTPRGVQETNCSILSSHKSYLNHIFLNLFFSEPYQLSVGFELISVRLMLSCEIRVELVLLNFLPFYPHKQPCFSPSTKSSSPHLNSHFISFHPPHNPPKSLFCLLICEFFFFKNKNKKIWGFNTTGLGGLRNQFVVHQWGLIPILIPLPLQKKLAQLPAVDMQHAPAKLPSKIHLLVESLLKNGWSNNRSFLGVSGCQLQAVDQVSVMAIYWRFSIELRSRKEHSVPAECVYHVNFSVVENFEFYFKFSIAILPVTEFCKICSIAFYQLTGSVVVGIKPMYSKGQPGLVIPPPCSLAFFFLFSMSCCLFFSILYSFLYFYIYIFFFNITTSYPPQRKAYPHPSTFLIPFKSSYPLPWFYLPPATKRPRYPQPQTTLPSTSCLPKLPPTSDLPAISASNLATLHPKVSQQIWDQEKGKCIPSFCHQLIQTYILIYFSLSLHILDLPLFDLDIMMNNKRSRKETRSQKKHKKEQENRKASSYLHIISTPPSPGLTKNLPATPLSKKFRNLYSNSVLFVPPFCTQCRSGSLELRLLTPSEKDELNFFQPSYMTPNRSSAQFPPVLEYGALDVGNRLQFGPGPDCFKFSLLQVLSGLLHLLSSYHIHHQ</sequence>
<evidence type="ECO:0000313" key="4">
    <source>
        <dbReference type="Proteomes" id="UP000037035"/>
    </source>
</evidence>
<evidence type="ECO:0000256" key="2">
    <source>
        <dbReference type="SAM" id="Phobius"/>
    </source>
</evidence>
<feature type="region of interest" description="Disordered" evidence="1">
    <location>
        <begin position="318"/>
        <end position="337"/>
    </location>
</feature>
<reference evidence="3 4" key="1">
    <citation type="submission" date="2015-08" db="EMBL/GenBank/DDBJ databases">
        <title>Next Generation Sequencing and Analysis of the Genome of Puccinia sorghi L Schw, the Causal Agent of Maize Common Rust.</title>
        <authorList>
            <person name="Rochi L."/>
            <person name="Burguener G."/>
            <person name="Darino M."/>
            <person name="Turjanski A."/>
            <person name="Kreff E."/>
            <person name="Dieguez M.J."/>
            <person name="Sacco F."/>
        </authorList>
    </citation>
    <scope>NUCLEOTIDE SEQUENCE [LARGE SCALE GENOMIC DNA]</scope>
    <source>
        <strain evidence="3 4">RO10H11247</strain>
    </source>
</reference>
<proteinExistence type="predicted"/>
<feature type="compositionally biased region" description="Basic residues" evidence="1">
    <location>
        <begin position="789"/>
        <end position="801"/>
    </location>
</feature>